<dbReference type="AlphaFoldDB" id="C7Q3F2"/>
<evidence type="ECO:0000313" key="1">
    <source>
        <dbReference type="EMBL" id="ACU75717.1"/>
    </source>
</evidence>
<dbReference type="Proteomes" id="UP000000851">
    <property type="component" value="Chromosome"/>
</dbReference>
<sequence length="98" mass="10582">MTDTPKRTVLRLLSKEGFSESYGILLVMSVLVGTDPDSLRPETDAERHEWRGHLQGLRAALSCLAMHEAKLAPDAAAAAVQKHIEDAAQVMRGSGGSR</sequence>
<dbReference type="InParanoid" id="C7Q3F2"/>
<proteinExistence type="predicted"/>
<dbReference type="HOGENOM" id="CLU_2328621_0_0_11"/>
<dbReference type="RefSeq" id="WP_015795445.1">
    <property type="nucleotide sequence ID" value="NC_013131.1"/>
</dbReference>
<organism evidence="1 2">
    <name type="scientific">Catenulispora acidiphila (strain DSM 44928 / JCM 14897 / NBRC 102108 / NRRL B-24433 / ID139908)</name>
    <dbReference type="NCBI Taxonomy" id="479433"/>
    <lineage>
        <taxon>Bacteria</taxon>
        <taxon>Bacillati</taxon>
        <taxon>Actinomycetota</taxon>
        <taxon>Actinomycetes</taxon>
        <taxon>Catenulisporales</taxon>
        <taxon>Catenulisporaceae</taxon>
        <taxon>Catenulispora</taxon>
    </lineage>
</organism>
<evidence type="ECO:0000313" key="2">
    <source>
        <dbReference type="Proteomes" id="UP000000851"/>
    </source>
</evidence>
<reference evidence="1 2" key="1">
    <citation type="journal article" date="2009" name="Stand. Genomic Sci.">
        <title>Complete genome sequence of Catenulispora acidiphila type strain (ID 139908).</title>
        <authorList>
            <person name="Copeland A."/>
            <person name="Lapidus A."/>
            <person name="Glavina Del Rio T."/>
            <person name="Nolan M."/>
            <person name="Lucas S."/>
            <person name="Chen F."/>
            <person name="Tice H."/>
            <person name="Cheng J.F."/>
            <person name="Bruce D."/>
            <person name="Goodwin L."/>
            <person name="Pitluck S."/>
            <person name="Mikhailova N."/>
            <person name="Pati A."/>
            <person name="Ivanova N."/>
            <person name="Mavromatis K."/>
            <person name="Chen A."/>
            <person name="Palaniappan K."/>
            <person name="Chain P."/>
            <person name="Land M."/>
            <person name="Hauser L."/>
            <person name="Chang Y.J."/>
            <person name="Jeffries C.D."/>
            <person name="Chertkov O."/>
            <person name="Brettin T."/>
            <person name="Detter J.C."/>
            <person name="Han C."/>
            <person name="Ali Z."/>
            <person name="Tindall B.J."/>
            <person name="Goker M."/>
            <person name="Bristow J."/>
            <person name="Eisen J.A."/>
            <person name="Markowitz V."/>
            <person name="Hugenholtz P."/>
            <person name="Kyrpides N.C."/>
            <person name="Klenk H.P."/>
        </authorList>
    </citation>
    <scope>NUCLEOTIDE SEQUENCE [LARGE SCALE GENOMIC DNA]</scope>
    <source>
        <strain evidence="2">DSM 44928 / JCM 14897 / NBRC 102108 / NRRL B-24433 / ID139908</strain>
    </source>
</reference>
<gene>
    <name evidence="1" type="ordered locus">Caci_6879</name>
</gene>
<dbReference type="KEGG" id="cai:Caci_6879"/>
<keyword evidence="2" id="KW-1185">Reference proteome</keyword>
<name>C7Q3F2_CATAD</name>
<protein>
    <submittedName>
        <fullName evidence="1">Uncharacterized protein</fullName>
    </submittedName>
</protein>
<accession>C7Q3F2</accession>
<dbReference type="EMBL" id="CP001700">
    <property type="protein sequence ID" value="ACU75717.1"/>
    <property type="molecule type" value="Genomic_DNA"/>
</dbReference>
<dbReference type="STRING" id="479433.Caci_6879"/>